<dbReference type="Proteomes" id="UP001281003">
    <property type="component" value="Unassembled WGS sequence"/>
</dbReference>
<evidence type="ECO:0000256" key="1">
    <source>
        <dbReference type="SAM" id="MobiDB-lite"/>
    </source>
</evidence>
<dbReference type="AlphaFoldDB" id="A0AAE0PNP7"/>
<organism evidence="2 3">
    <name type="scientific">Sordaria brevicollis</name>
    <dbReference type="NCBI Taxonomy" id="83679"/>
    <lineage>
        <taxon>Eukaryota</taxon>
        <taxon>Fungi</taxon>
        <taxon>Dikarya</taxon>
        <taxon>Ascomycota</taxon>
        <taxon>Pezizomycotina</taxon>
        <taxon>Sordariomycetes</taxon>
        <taxon>Sordariomycetidae</taxon>
        <taxon>Sordariales</taxon>
        <taxon>Sordariaceae</taxon>
        <taxon>Sordaria</taxon>
    </lineage>
</organism>
<feature type="compositionally biased region" description="Basic residues" evidence="1">
    <location>
        <begin position="9"/>
        <end position="18"/>
    </location>
</feature>
<feature type="region of interest" description="Disordered" evidence="1">
    <location>
        <begin position="107"/>
        <end position="126"/>
    </location>
</feature>
<name>A0AAE0PNP7_SORBR</name>
<evidence type="ECO:0000313" key="2">
    <source>
        <dbReference type="EMBL" id="KAK3403094.1"/>
    </source>
</evidence>
<evidence type="ECO:0000313" key="3">
    <source>
        <dbReference type="Proteomes" id="UP001281003"/>
    </source>
</evidence>
<feature type="compositionally biased region" description="Basic and acidic residues" evidence="1">
    <location>
        <begin position="22"/>
        <end position="33"/>
    </location>
</feature>
<accession>A0AAE0PNP7</accession>
<feature type="region of interest" description="Disordered" evidence="1">
    <location>
        <begin position="1"/>
        <end position="37"/>
    </location>
</feature>
<keyword evidence="3" id="KW-1185">Reference proteome</keyword>
<reference evidence="2" key="2">
    <citation type="submission" date="2023-07" db="EMBL/GenBank/DDBJ databases">
        <authorList>
            <consortium name="Lawrence Berkeley National Laboratory"/>
            <person name="Haridas S."/>
            <person name="Hensen N."/>
            <person name="Bonometti L."/>
            <person name="Westerberg I."/>
            <person name="Brannstrom I.O."/>
            <person name="Guillou S."/>
            <person name="Cros-Aarteil S."/>
            <person name="Calhoun S."/>
            <person name="Kuo A."/>
            <person name="Mondo S."/>
            <person name="Pangilinan J."/>
            <person name="Riley R."/>
            <person name="LaButti K."/>
            <person name="Andreopoulos B."/>
            <person name="Lipzen A."/>
            <person name="Chen C."/>
            <person name="Yanf M."/>
            <person name="Daum C."/>
            <person name="Ng V."/>
            <person name="Clum A."/>
            <person name="Steindorff A."/>
            <person name="Ohm R."/>
            <person name="Martin F."/>
            <person name="Silar P."/>
            <person name="Natvig D."/>
            <person name="Lalanne C."/>
            <person name="Gautier V."/>
            <person name="Ament-velasquez S.L."/>
            <person name="Kruys A."/>
            <person name="Hutchinson M.I."/>
            <person name="Powell A.J."/>
            <person name="Barry K."/>
            <person name="Miller A.N."/>
            <person name="Grigoriev I.V."/>
            <person name="Debuchy R."/>
            <person name="Gladieux P."/>
            <person name="Thoren M.H."/>
            <person name="Johannesson H."/>
        </authorList>
    </citation>
    <scope>NUCLEOTIDE SEQUENCE</scope>
    <source>
        <strain evidence="2">FGSC 1904</strain>
    </source>
</reference>
<proteinExistence type="predicted"/>
<dbReference type="EMBL" id="JAUTDP010000001">
    <property type="protein sequence ID" value="KAK3403094.1"/>
    <property type="molecule type" value="Genomic_DNA"/>
</dbReference>
<gene>
    <name evidence="2" type="ORF">B0T20DRAFT_388753</name>
</gene>
<comment type="caution">
    <text evidence="2">The sequence shown here is derived from an EMBL/GenBank/DDBJ whole genome shotgun (WGS) entry which is preliminary data.</text>
</comment>
<reference evidence="2" key="1">
    <citation type="journal article" date="2023" name="Mol. Phylogenet. Evol.">
        <title>Genome-scale phylogeny and comparative genomics of the fungal order Sordariales.</title>
        <authorList>
            <person name="Hensen N."/>
            <person name="Bonometti L."/>
            <person name="Westerberg I."/>
            <person name="Brannstrom I.O."/>
            <person name="Guillou S."/>
            <person name="Cros-Aarteil S."/>
            <person name="Calhoun S."/>
            <person name="Haridas S."/>
            <person name="Kuo A."/>
            <person name="Mondo S."/>
            <person name="Pangilinan J."/>
            <person name="Riley R."/>
            <person name="LaButti K."/>
            <person name="Andreopoulos B."/>
            <person name="Lipzen A."/>
            <person name="Chen C."/>
            <person name="Yan M."/>
            <person name="Daum C."/>
            <person name="Ng V."/>
            <person name="Clum A."/>
            <person name="Steindorff A."/>
            <person name="Ohm R.A."/>
            <person name="Martin F."/>
            <person name="Silar P."/>
            <person name="Natvig D.O."/>
            <person name="Lalanne C."/>
            <person name="Gautier V."/>
            <person name="Ament-Velasquez S.L."/>
            <person name="Kruys A."/>
            <person name="Hutchinson M.I."/>
            <person name="Powell A.J."/>
            <person name="Barry K."/>
            <person name="Miller A.N."/>
            <person name="Grigoriev I.V."/>
            <person name="Debuchy R."/>
            <person name="Gladieux P."/>
            <person name="Hiltunen Thoren M."/>
            <person name="Johannesson H."/>
        </authorList>
    </citation>
    <scope>NUCLEOTIDE SEQUENCE</scope>
    <source>
        <strain evidence="2">FGSC 1904</strain>
    </source>
</reference>
<protein>
    <submittedName>
        <fullName evidence="2">Uncharacterized protein</fullName>
    </submittedName>
</protein>
<sequence>MPARERPGKNGRKRRHRLFQSETRHTPKRREAGSWRNPSSYEAIRCDGAFEQSLALSKRYNRAGRLSVSSSREPRAKSRFGSAPVCFACGQLRSRYGRVGDYANSSSRIHRRHGSGKVVETGSSRKKPNHWLPIDVLPTCLRASSSKTMQCGTTMPRSSVLPCADGYLELRTYLYTAYRNTISSKHTKAASAVLLELAVGIIPAEHRRVDGRGTYEPEHTATLYGTRAGQTGQAGIDTKVIRVVARPVAPAHPHTTFLTHAGALLLETR</sequence>